<gene>
    <name evidence="2" type="ORF">FMM06_10875</name>
</gene>
<keyword evidence="3" id="KW-1185">Reference proteome</keyword>
<organism evidence="2 3">
    <name type="scientific">Glacieibacterium frigidum</name>
    <dbReference type="NCBI Taxonomy" id="2593303"/>
    <lineage>
        <taxon>Bacteria</taxon>
        <taxon>Pseudomonadati</taxon>
        <taxon>Pseudomonadota</taxon>
        <taxon>Alphaproteobacteria</taxon>
        <taxon>Sphingomonadales</taxon>
        <taxon>Sphingosinicellaceae</taxon>
        <taxon>Glacieibacterium</taxon>
    </lineage>
</organism>
<dbReference type="InterPro" id="IPR022269">
    <property type="entry name" value="SO_2930-like_C"/>
</dbReference>
<comment type="caution">
    <text evidence="2">The sequence shown here is derived from an EMBL/GenBank/DDBJ whole genome shotgun (WGS) entry which is preliminary data.</text>
</comment>
<dbReference type="AlphaFoldDB" id="A0A552UAQ3"/>
<evidence type="ECO:0008006" key="4">
    <source>
        <dbReference type="Google" id="ProtNLM"/>
    </source>
</evidence>
<reference evidence="2 3" key="1">
    <citation type="submission" date="2019-07" db="EMBL/GenBank/DDBJ databases">
        <title>Novel species isolated from glacier.</title>
        <authorList>
            <person name="Liu Q."/>
            <person name="Xin Y.-H."/>
        </authorList>
    </citation>
    <scope>NUCLEOTIDE SEQUENCE [LARGE SCALE GENOMIC DNA]</scope>
    <source>
        <strain evidence="2 3">LB1R16</strain>
    </source>
</reference>
<evidence type="ECO:0000313" key="2">
    <source>
        <dbReference type="EMBL" id="TRW15279.1"/>
    </source>
</evidence>
<protein>
    <recommendedName>
        <fullName evidence="4">Cytochrome c domain-containing protein</fullName>
    </recommendedName>
</protein>
<dbReference type="EMBL" id="VJWA01000002">
    <property type="protein sequence ID" value="TRW15279.1"/>
    <property type="molecule type" value="Genomic_DNA"/>
</dbReference>
<accession>A0A552UAQ3</accession>
<proteinExistence type="predicted"/>
<feature type="signal peptide" evidence="1">
    <location>
        <begin position="1"/>
        <end position="23"/>
    </location>
</feature>
<feature type="chain" id="PRO_5021795798" description="Cytochrome c domain-containing protein" evidence="1">
    <location>
        <begin position="24"/>
        <end position="339"/>
    </location>
</feature>
<dbReference type="Proteomes" id="UP000317894">
    <property type="component" value="Unassembled WGS sequence"/>
</dbReference>
<evidence type="ECO:0000256" key="1">
    <source>
        <dbReference type="SAM" id="SignalP"/>
    </source>
</evidence>
<dbReference type="OrthoDB" id="338827at2"/>
<name>A0A552UAQ3_9SPHN</name>
<evidence type="ECO:0000313" key="3">
    <source>
        <dbReference type="Proteomes" id="UP000317894"/>
    </source>
</evidence>
<keyword evidence="1" id="KW-0732">Signal</keyword>
<dbReference type="NCBIfam" id="TIGR03806">
    <property type="entry name" value="chp_HNE_0200"/>
    <property type="match status" value="1"/>
</dbReference>
<sequence length="339" mass="35868">MRAPRAALAALLFALTGVAPAPAPVDLARVLAADPAPALADYRLFTDAGARTPNTGLTPYALATPLFSDYADKARLVFVPPGTAATYTATGVLEFPVGTVLVKTFAYGARKLETRLLIRKADGWVPNTYVWNDAQDAATLKRTGARIAVSWQGRTIDYAVPNANQCKQCHLSGDAVTPIGPRARNLNVAFAYAGGRENQLAHWTRTGVLRGSPAPAQVTRTPVWDDARESLDGRARAYLDVNCAHCHSRKGFASNSGLYLDLEETDPAALGVGKRPVAAGRGSGGHQFAIAPGDAAASILVHRMASTEPGVMMPQFGRTVPHAEGVALIRDWIAKLPPG</sequence>